<dbReference type="AlphaFoldDB" id="A0A2U3I6I1"/>
<dbReference type="Proteomes" id="UP000238169">
    <property type="component" value="Unassembled WGS sequence"/>
</dbReference>
<keyword evidence="2" id="KW-1185">Reference proteome</keyword>
<reference evidence="2" key="1">
    <citation type="submission" date="2018-01" db="EMBL/GenBank/DDBJ databases">
        <authorList>
            <person name="Peeters C."/>
        </authorList>
    </citation>
    <scope>NUCLEOTIDE SEQUENCE [LARGE SCALE GENOMIC DNA]</scope>
</reference>
<evidence type="ECO:0000313" key="2">
    <source>
        <dbReference type="Proteomes" id="UP000238169"/>
    </source>
</evidence>
<name>A0A2U3I6I1_9BURK</name>
<evidence type="ECO:0000313" key="1">
    <source>
        <dbReference type="EMBL" id="SPB15757.1"/>
    </source>
</evidence>
<accession>A0A2U3I6I1</accession>
<proteinExistence type="predicted"/>
<organism evidence="1 2">
    <name type="scientific">Caballeronia novacaledonica</name>
    <dbReference type="NCBI Taxonomy" id="1544861"/>
    <lineage>
        <taxon>Bacteria</taxon>
        <taxon>Pseudomonadati</taxon>
        <taxon>Pseudomonadota</taxon>
        <taxon>Betaproteobacteria</taxon>
        <taxon>Burkholderiales</taxon>
        <taxon>Burkholderiaceae</taxon>
        <taxon>Caballeronia</taxon>
    </lineage>
</organism>
<protein>
    <submittedName>
        <fullName evidence="1">Uncharacterized protein</fullName>
    </submittedName>
</protein>
<gene>
    <name evidence="1" type="ORF">NOV72_02963</name>
</gene>
<dbReference type="EMBL" id="OGTP01000009">
    <property type="protein sequence ID" value="SPB15757.1"/>
    <property type="molecule type" value="Genomic_DNA"/>
</dbReference>
<sequence length="41" mass="4350">MFDEAGQKDDGRRASPAHDSVVPLMDATDVYVRCGKAVAAV</sequence>